<keyword evidence="4" id="KW-1185">Reference proteome</keyword>
<dbReference type="eggNOG" id="ENOG50330DW">
    <property type="taxonomic scope" value="Bacteria"/>
</dbReference>
<sequence length="460" mass="50754">MKRPWLVQAGYPCRLRSARAWACGFAMVVGLTQGAALVRGADAPPRPRPPATVAEAEKTLDLATFPLLDQAKQVTSRRLAGLSYNVEGSVRRVFEAQRKELTDRNWTERPNSYVSDQSASGLFTKDGFSLSLMVYPPGKPGLVNIALTNHGNVALGKLPVPPGVKPFFGGPVSTSYLTESPVAETAQACRKLLLESGWEPYGDAGDTHFFKQNAVRLAARVTSAPAQGGKTVIDYSTLLMSVDLPAPLETIGLQYADVTKQLLFDTKATEKDVVDFYRKTLAKSAWEATTEAPFKSGFKNMMIFRNPQKDLLTLVMDEIKGQDVNRIVLKHQSAAEVEEIEQRLKAEAEQLEIEKRKPLPKLILAIPGDAKAVMQSKTTIRFEVPDTRARQIAETWRTQFEKEGWEIQASRLEDKGGSIFIAKGRLHTVSLSYTDLRQLPAEVTIRGNGVELVRSAEAKK</sequence>
<evidence type="ECO:0000256" key="2">
    <source>
        <dbReference type="SAM" id="SignalP"/>
    </source>
</evidence>
<gene>
    <name evidence="3" type="ordered locus">Sinac_3949</name>
</gene>
<dbReference type="Proteomes" id="UP000010798">
    <property type="component" value="Chromosome"/>
</dbReference>
<keyword evidence="1" id="KW-0175">Coiled coil</keyword>
<accession>L0DFY8</accession>
<dbReference type="EMBL" id="CP003364">
    <property type="protein sequence ID" value="AGA28177.1"/>
    <property type="molecule type" value="Genomic_DNA"/>
</dbReference>
<proteinExistence type="predicted"/>
<dbReference type="RefSeq" id="WP_015247309.1">
    <property type="nucleotide sequence ID" value="NC_019892.1"/>
</dbReference>
<feature type="signal peptide" evidence="2">
    <location>
        <begin position="1"/>
        <end position="22"/>
    </location>
</feature>
<name>L0DFY8_SINAD</name>
<reference evidence="3 4" key="1">
    <citation type="submission" date="2012-02" db="EMBL/GenBank/DDBJ databases">
        <title>Complete sequence of chromosome of Singulisphaera acidiphila DSM 18658.</title>
        <authorList>
            <consortium name="US DOE Joint Genome Institute (JGI-PGF)"/>
            <person name="Lucas S."/>
            <person name="Copeland A."/>
            <person name="Lapidus A."/>
            <person name="Glavina del Rio T."/>
            <person name="Dalin E."/>
            <person name="Tice H."/>
            <person name="Bruce D."/>
            <person name="Goodwin L."/>
            <person name="Pitluck S."/>
            <person name="Peters L."/>
            <person name="Ovchinnikova G."/>
            <person name="Chertkov O."/>
            <person name="Kyrpides N."/>
            <person name="Mavromatis K."/>
            <person name="Ivanova N."/>
            <person name="Brettin T."/>
            <person name="Detter J.C."/>
            <person name="Han C."/>
            <person name="Larimer F."/>
            <person name="Land M."/>
            <person name="Hauser L."/>
            <person name="Markowitz V."/>
            <person name="Cheng J.-F."/>
            <person name="Hugenholtz P."/>
            <person name="Woyke T."/>
            <person name="Wu D."/>
            <person name="Tindall B."/>
            <person name="Pomrenke H."/>
            <person name="Brambilla E."/>
            <person name="Klenk H.-P."/>
            <person name="Eisen J.A."/>
        </authorList>
    </citation>
    <scope>NUCLEOTIDE SEQUENCE [LARGE SCALE GENOMIC DNA]</scope>
    <source>
        <strain evidence="4">ATCC BAA-1392 / DSM 18658 / VKM B-2454 / MOB10</strain>
    </source>
</reference>
<organism evidence="3 4">
    <name type="scientific">Singulisphaera acidiphila (strain ATCC BAA-1392 / DSM 18658 / VKM B-2454 / MOB10)</name>
    <dbReference type="NCBI Taxonomy" id="886293"/>
    <lineage>
        <taxon>Bacteria</taxon>
        <taxon>Pseudomonadati</taxon>
        <taxon>Planctomycetota</taxon>
        <taxon>Planctomycetia</taxon>
        <taxon>Isosphaerales</taxon>
        <taxon>Isosphaeraceae</taxon>
        <taxon>Singulisphaera</taxon>
    </lineage>
</organism>
<keyword evidence="2" id="KW-0732">Signal</keyword>
<evidence type="ECO:0000313" key="3">
    <source>
        <dbReference type="EMBL" id="AGA28177.1"/>
    </source>
</evidence>
<dbReference type="KEGG" id="saci:Sinac_3949"/>
<dbReference type="OrthoDB" id="260615at2"/>
<protein>
    <submittedName>
        <fullName evidence="3">Uncharacterized protein</fullName>
    </submittedName>
</protein>
<evidence type="ECO:0000256" key="1">
    <source>
        <dbReference type="SAM" id="Coils"/>
    </source>
</evidence>
<feature type="coiled-coil region" evidence="1">
    <location>
        <begin position="330"/>
        <end position="357"/>
    </location>
</feature>
<feature type="chain" id="PRO_5003940131" evidence="2">
    <location>
        <begin position="23"/>
        <end position="460"/>
    </location>
</feature>
<dbReference type="HOGENOM" id="CLU_594332_0_0_0"/>
<dbReference type="AlphaFoldDB" id="L0DFY8"/>
<evidence type="ECO:0000313" key="4">
    <source>
        <dbReference type="Proteomes" id="UP000010798"/>
    </source>
</evidence>